<dbReference type="Pfam" id="PF01882">
    <property type="entry name" value="DUF58"/>
    <property type="match status" value="1"/>
</dbReference>
<dbReference type="Proteomes" id="UP000502996">
    <property type="component" value="Chromosome"/>
</dbReference>
<keyword evidence="1" id="KW-0812">Transmembrane</keyword>
<feature type="domain" description="DUF58" evidence="2">
    <location>
        <begin position="193"/>
        <end position="349"/>
    </location>
</feature>
<accession>A0A6G6WF39</accession>
<feature type="transmembrane region" description="Helical" evidence="1">
    <location>
        <begin position="20"/>
        <end position="49"/>
    </location>
</feature>
<name>A0A6G6WF39_9ACTN</name>
<dbReference type="AlphaFoldDB" id="A0A6G6WF39"/>
<evidence type="ECO:0000313" key="4">
    <source>
        <dbReference type="Proteomes" id="UP000502996"/>
    </source>
</evidence>
<dbReference type="RefSeq" id="WP_165234423.1">
    <property type="nucleotide sequence ID" value="NZ_CP049257.1"/>
</dbReference>
<protein>
    <submittedName>
        <fullName evidence="3">DUF58 domain-containing protein</fullName>
    </submittedName>
</protein>
<reference evidence="3 4" key="1">
    <citation type="submission" date="2020-02" db="EMBL/GenBank/DDBJ databases">
        <title>Full genome sequence of Nocardioides sp. R-3366.</title>
        <authorList>
            <person name="Im W.-T."/>
        </authorList>
    </citation>
    <scope>NUCLEOTIDE SEQUENCE [LARGE SCALE GENOMIC DNA]</scope>
    <source>
        <strain evidence="3 4">R-3366</strain>
    </source>
</reference>
<keyword evidence="4" id="KW-1185">Reference proteome</keyword>
<dbReference type="EMBL" id="CP049257">
    <property type="protein sequence ID" value="QIG43948.1"/>
    <property type="molecule type" value="Genomic_DNA"/>
</dbReference>
<sequence>MTGTWRPTPALVRATLLGALAVVVAVVGAAPVAMVLGAPFVLLAGLGLVHRPRSSPAVSATLDERWLHEGQGTTSRLHLSDGEDVEHVARALTRTPYVAVHPADGRVAALAPELPTVEIGPRRWGRRVLGEEQVALTSRWAGYRWGPVPLPGEARRVVPYTRGFDSRAETPRPVGLVGLNRSPRLGAGVEFADIRPFRPGDRLRRISWRVSVRSQELHVTTSPSEEDSGVLLVLDALGDHGRSEGLDGAASSLDQGVRAAAAVAEHHVAAGDRVGLRVVGGDGGLVGYGAGTRHLRVLLDQLSGVQPGELPKALADQLQLRVTGGSVVVVFSPMLSPAIVTATAGLVQRALPVVVVDTLPADATPKVPEGADPRVVDLAWRMRRLERDQVLAGLAGLGCPVIAWRGSGTLDDVLRRLARRAGAPRVVSR</sequence>
<proteinExistence type="predicted"/>
<keyword evidence="1" id="KW-1133">Transmembrane helix</keyword>
<evidence type="ECO:0000259" key="2">
    <source>
        <dbReference type="Pfam" id="PF01882"/>
    </source>
</evidence>
<dbReference type="PANTHER" id="PTHR33608:SF14">
    <property type="entry name" value="POSSIBLE CONSERVED SECRETED PROTEIN"/>
    <property type="match status" value="1"/>
</dbReference>
<dbReference type="KEGG" id="nano:G5V58_15265"/>
<dbReference type="InterPro" id="IPR002881">
    <property type="entry name" value="DUF58"/>
</dbReference>
<evidence type="ECO:0000313" key="3">
    <source>
        <dbReference type="EMBL" id="QIG43948.1"/>
    </source>
</evidence>
<gene>
    <name evidence="3" type="ORF">G5V58_15265</name>
</gene>
<organism evidence="3 4">
    <name type="scientific">Nocardioides anomalus</name>
    <dbReference type="NCBI Taxonomy" id="2712223"/>
    <lineage>
        <taxon>Bacteria</taxon>
        <taxon>Bacillati</taxon>
        <taxon>Actinomycetota</taxon>
        <taxon>Actinomycetes</taxon>
        <taxon>Propionibacteriales</taxon>
        <taxon>Nocardioidaceae</taxon>
        <taxon>Nocardioides</taxon>
    </lineage>
</organism>
<evidence type="ECO:0000256" key="1">
    <source>
        <dbReference type="SAM" id="Phobius"/>
    </source>
</evidence>
<dbReference type="PANTHER" id="PTHR33608">
    <property type="entry name" value="BLL2464 PROTEIN"/>
    <property type="match status" value="1"/>
</dbReference>
<keyword evidence="1" id="KW-0472">Membrane</keyword>